<evidence type="ECO:0000256" key="4">
    <source>
        <dbReference type="ARBA" id="ARBA00023136"/>
    </source>
</evidence>
<sequence>MTSSFQALTKATTPKHDAIEEMETERSYESHTSVSFKDIMRHRTYRYSFVLVLLSAFTPPLSALNMKLQYLLSWFISYGLSQSQATTAITVVNLVALPLCFLAPWMIERFGRRRLFAVITSLCALEWLLFGFAELLTSVSSQAATASWLLATIAATMGQCSVNIGLLIMAPIMISEVCPQNTRAIISQISQSLPAAIGMVEVAVFPNLRSSCGSGIFFLLAGGSALLSFTLYKMMLETSGMRVDEIVRQIHNVRSGADTIGGGQARGYGTIADDETSSLVSAHQ</sequence>
<dbReference type="GO" id="GO:0015149">
    <property type="term" value="F:hexose transmembrane transporter activity"/>
    <property type="evidence" value="ECO:0007669"/>
    <property type="project" value="TreeGrafter"/>
</dbReference>
<dbReference type="Pfam" id="PF00083">
    <property type="entry name" value="Sugar_tr"/>
    <property type="match status" value="1"/>
</dbReference>
<dbReference type="InterPro" id="IPR005828">
    <property type="entry name" value="MFS_sugar_transport-like"/>
</dbReference>
<feature type="transmembrane region" description="Helical" evidence="6">
    <location>
        <begin position="45"/>
        <end position="64"/>
    </location>
</feature>
<name>A0A0N4XXF0_NIPBR</name>
<accession>A0A0N4XXF0</accession>
<feature type="transmembrane region" description="Helical" evidence="6">
    <location>
        <begin position="214"/>
        <end position="232"/>
    </location>
</feature>
<evidence type="ECO:0000256" key="2">
    <source>
        <dbReference type="ARBA" id="ARBA00022692"/>
    </source>
</evidence>
<evidence type="ECO:0000256" key="3">
    <source>
        <dbReference type="ARBA" id="ARBA00022989"/>
    </source>
</evidence>
<feature type="compositionally biased region" description="Polar residues" evidence="5">
    <location>
        <begin position="1"/>
        <end position="12"/>
    </location>
</feature>
<organism evidence="9">
    <name type="scientific">Nippostrongylus brasiliensis</name>
    <name type="common">Rat hookworm</name>
    <dbReference type="NCBI Taxonomy" id="27835"/>
    <lineage>
        <taxon>Eukaryota</taxon>
        <taxon>Metazoa</taxon>
        <taxon>Ecdysozoa</taxon>
        <taxon>Nematoda</taxon>
        <taxon>Chromadorea</taxon>
        <taxon>Rhabditida</taxon>
        <taxon>Rhabditina</taxon>
        <taxon>Rhabditomorpha</taxon>
        <taxon>Strongyloidea</taxon>
        <taxon>Heligmosomidae</taxon>
        <taxon>Nippostrongylus</taxon>
    </lineage>
</organism>
<evidence type="ECO:0000313" key="9">
    <source>
        <dbReference type="WBParaSite" id="NBR_0000765701-mRNA-1"/>
    </source>
</evidence>
<evidence type="ECO:0000256" key="1">
    <source>
        <dbReference type="ARBA" id="ARBA00004370"/>
    </source>
</evidence>
<dbReference type="Gene3D" id="1.20.1250.20">
    <property type="entry name" value="MFS general substrate transporter like domains"/>
    <property type="match status" value="1"/>
</dbReference>
<feature type="transmembrane region" description="Helical" evidence="6">
    <location>
        <begin position="115"/>
        <end position="136"/>
    </location>
</feature>
<dbReference type="SUPFAM" id="SSF103473">
    <property type="entry name" value="MFS general substrate transporter"/>
    <property type="match status" value="1"/>
</dbReference>
<dbReference type="EMBL" id="UYSL01019912">
    <property type="protein sequence ID" value="VDL71247.1"/>
    <property type="molecule type" value="Genomic_DNA"/>
</dbReference>
<evidence type="ECO:0000256" key="6">
    <source>
        <dbReference type="SAM" id="Phobius"/>
    </source>
</evidence>
<evidence type="ECO:0000256" key="5">
    <source>
        <dbReference type="SAM" id="MobiDB-lite"/>
    </source>
</evidence>
<dbReference type="OMA" id="IMAPIMI"/>
<feature type="transmembrane region" description="Helical" evidence="6">
    <location>
        <begin position="184"/>
        <end position="208"/>
    </location>
</feature>
<comment type="subcellular location">
    <subcellularLocation>
        <location evidence="1">Membrane</location>
    </subcellularLocation>
</comment>
<dbReference type="Proteomes" id="UP000271162">
    <property type="component" value="Unassembled WGS sequence"/>
</dbReference>
<keyword evidence="4 6" id="KW-0472">Membrane</keyword>
<dbReference type="WBParaSite" id="NBR_0000765701-mRNA-1">
    <property type="protein sequence ID" value="NBR_0000765701-mRNA-1"/>
    <property type="gene ID" value="NBR_0000765701"/>
</dbReference>
<gene>
    <name evidence="7" type="ORF">NBR_LOCUS7658</name>
</gene>
<keyword evidence="8" id="KW-1185">Reference proteome</keyword>
<dbReference type="InterPro" id="IPR045263">
    <property type="entry name" value="GLUT"/>
</dbReference>
<feature type="transmembrane region" description="Helical" evidence="6">
    <location>
        <begin position="84"/>
        <end position="103"/>
    </location>
</feature>
<dbReference type="STRING" id="27835.A0A0N4XXF0"/>
<dbReference type="PANTHER" id="PTHR23503">
    <property type="entry name" value="SOLUTE CARRIER FAMILY 2"/>
    <property type="match status" value="1"/>
</dbReference>
<reference evidence="7 8" key="2">
    <citation type="submission" date="2018-11" db="EMBL/GenBank/DDBJ databases">
        <authorList>
            <consortium name="Pathogen Informatics"/>
        </authorList>
    </citation>
    <scope>NUCLEOTIDE SEQUENCE [LARGE SCALE GENOMIC DNA]</scope>
</reference>
<keyword evidence="2 6" id="KW-0812">Transmembrane</keyword>
<feature type="region of interest" description="Disordered" evidence="5">
    <location>
        <begin position="1"/>
        <end position="22"/>
    </location>
</feature>
<dbReference type="InterPro" id="IPR036259">
    <property type="entry name" value="MFS_trans_sf"/>
</dbReference>
<proteinExistence type="predicted"/>
<evidence type="ECO:0000313" key="7">
    <source>
        <dbReference type="EMBL" id="VDL71247.1"/>
    </source>
</evidence>
<dbReference type="PANTHER" id="PTHR23503:SF123">
    <property type="entry name" value="MAJOR FACILITATOR SUPERFAMILY (MFS) PROFILE DOMAIN-CONTAINING PROTEIN"/>
    <property type="match status" value="1"/>
</dbReference>
<keyword evidence="3 6" id="KW-1133">Transmembrane helix</keyword>
<evidence type="ECO:0000313" key="8">
    <source>
        <dbReference type="Proteomes" id="UP000271162"/>
    </source>
</evidence>
<reference evidence="9" key="1">
    <citation type="submission" date="2017-02" db="UniProtKB">
        <authorList>
            <consortium name="WormBaseParasite"/>
        </authorList>
    </citation>
    <scope>IDENTIFICATION</scope>
</reference>
<feature type="transmembrane region" description="Helical" evidence="6">
    <location>
        <begin position="148"/>
        <end position="172"/>
    </location>
</feature>
<dbReference type="GO" id="GO:0016020">
    <property type="term" value="C:membrane"/>
    <property type="evidence" value="ECO:0007669"/>
    <property type="project" value="UniProtKB-SubCell"/>
</dbReference>
<dbReference type="AlphaFoldDB" id="A0A0N4XXF0"/>
<protein>
    <submittedName>
        <fullName evidence="9">MFS domain-containing protein</fullName>
    </submittedName>
</protein>